<dbReference type="GO" id="GO:0005829">
    <property type="term" value="C:cytosol"/>
    <property type="evidence" value="ECO:0007669"/>
    <property type="project" value="TreeGrafter"/>
</dbReference>
<dbReference type="InterPro" id="IPR007473">
    <property type="entry name" value="RlmJ"/>
</dbReference>
<feature type="compositionally biased region" description="Basic residues" evidence="2">
    <location>
        <begin position="1"/>
        <end position="10"/>
    </location>
</feature>
<feature type="site" description="Interaction with substrate rRNA" evidence="1">
    <location>
        <position position="23"/>
    </location>
</feature>
<dbReference type="Proteomes" id="UP000199603">
    <property type="component" value="Unassembled WGS sequence"/>
</dbReference>
<keyword evidence="4" id="KW-1185">Reference proteome</keyword>
<feature type="binding site" evidence="1">
    <location>
        <position position="202"/>
    </location>
    <ligand>
        <name>S-adenosyl-L-methionine</name>
        <dbReference type="ChEBI" id="CHEBI:59789"/>
    </ligand>
</feature>
<dbReference type="HAMAP" id="MF_00934">
    <property type="entry name" value="23SrRNA_methyltr_J"/>
    <property type="match status" value="1"/>
</dbReference>
<evidence type="ECO:0000313" key="3">
    <source>
        <dbReference type="EMBL" id="SDD13169.1"/>
    </source>
</evidence>
<protein>
    <recommendedName>
        <fullName evidence="1">Ribosomal RNA large subunit methyltransferase J</fullName>
        <ecNumber evidence="1">2.1.1.266</ecNumber>
    </recommendedName>
    <alternativeName>
        <fullName evidence="1">23S rRNA (adenine(2030)-N6)-methyltransferase</fullName>
    </alternativeName>
    <alternativeName>
        <fullName evidence="1">23S rRNA m6A2030 methyltransferase</fullName>
    </alternativeName>
</protein>
<keyword evidence="1" id="KW-0949">S-adenosyl-L-methionine</keyword>
<proteinExistence type="inferred from homology"/>
<dbReference type="PANTHER" id="PTHR37426">
    <property type="entry name" value="RIBOSOMAL RNA LARGE SUBUNIT METHYLTRANSFERASE J"/>
    <property type="match status" value="1"/>
</dbReference>
<accession>A0A1G6S8K7</accession>
<evidence type="ECO:0000313" key="4">
    <source>
        <dbReference type="Proteomes" id="UP000199603"/>
    </source>
</evidence>
<organism evidence="3 4">
    <name type="scientific">Aquimonas voraii</name>
    <dbReference type="NCBI Taxonomy" id="265719"/>
    <lineage>
        <taxon>Bacteria</taxon>
        <taxon>Pseudomonadati</taxon>
        <taxon>Pseudomonadota</taxon>
        <taxon>Gammaproteobacteria</taxon>
        <taxon>Lysobacterales</taxon>
        <taxon>Lysobacteraceae</taxon>
        <taxon>Aquimonas</taxon>
    </lineage>
</organism>
<keyword evidence="1" id="KW-0698">rRNA processing</keyword>
<feature type="binding site" evidence="1">
    <location>
        <begin position="181"/>
        <end position="182"/>
    </location>
    <ligand>
        <name>S-adenosyl-L-methionine</name>
        <dbReference type="ChEBI" id="CHEBI:59789"/>
    </ligand>
</feature>
<feature type="binding site" evidence="1">
    <location>
        <position position="38"/>
    </location>
    <ligand>
        <name>S-adenosyl-L-methionine</name>
        <dbReference type="ChEBI" id="CHEBI:59789"/>
    </ligand>
</feature>
<dbReference type="GO" id="GO:0036307">
    <property type="term" value="F:23S rRNA (adenine(2030)-N(6))-methyltransferase activity"/>
    <property type="evidence" value="ECO:0007669"/>
    <property type="project" value="UniProtKB-UniRule"/>
</dbReference>
<feature type="binding site" evidence="1">
    <location>
        <position position="61"/>
    </location>
    <ligand>
        <name>S-adenosyl-L-methionine</name>
        <dbReference type="ChEBI" id="CHEBI:59789"/>
    </ligand>
</feature>
<dbReference type="PANTHER" id="PTHR37426:SF1">
    <property type="entry name" value="RIBOSOMAL RNA LARGE SUBUNIT METHYLTRANSFERASE J"/>
    <property type="match status" value="1"/>
</dbReference>
<dbReference type="InterPro" id="IPR029063">
    <property type="entry name" value="SAM-dependent_MTases_sf"/>
</dbReference>
<keyword evidence="1 3" id="KW-0489">Methyltransferase</keyword>
<comment type="subunit">
    <text evidence="1">Monomer.</text>
</comment>
<evidence type="ECO:0000256" key="1">
    <source>
        <dbReference type="HAMAP-Rule" id="MF_00934"/>
    </source>
</evidence>
<gene>
    <name evidence="1" type="primary">rlmJ</name>
    <name evidence="3" type="ORF">SAMN04488509_101370</name>
</gene>
<dbReference type="EC" id="2.1.1.266" evidence="1"/>
<feature type="binding site" evidence="1">
    <location>
        <position position="138"/>
    </location>
    <ligand>
        <name>S-adenosyl-L-methionine</name>
        <dbReference type="ChEBI" id="CHEBI:59789"/>
    </ligand>
</feature>
<comment type="function">
    <text evidence="1">Specifically methylates the adenine in position 2030 of 23S rRNA.</text>
</comment>
<dbReference type="Pfam" id="PF04378">
    <property type="entry name" value="RsmJ"/>
    <property type="match status" value="1"/>
</dbReference>
<evidence type="ECO:0000256" key="2">
    <source>
        <dbReference type="SAM" id="MobiDB-lite"/>
    </source>
</evidence>
<feature type="binding site" evidence="1">
    <location>
        <position position="156"/>
    </location>
    <ligand>
        <name>S-adenosyl-L-methionine</name>
        <dbReference type="ChEBI" id="CHEBI:59789"/>
    </ligand>
</feature>
<dbReference type="EMBL" id="FNAG01000001">
    <property type="protein sequence ID" value="SDD13169.1"/>
    <property type="molecule type" value="Genomic_DNA"/>
</dbReference>
<dbReference type="AlphaFoldDB" id="A0A1G6S8K7"/>
<feature type="active site" description="Proton acceptor" evidence="1">
    <location>
        <position position="202"/>
    </location>
</feature>
<keyword evidence="1" id="KW-0694">RNA-binding</keyword>
<sequence length="321" mass="35198">MARLPLRRKSPPPATPHNAPMNYKHSFHAGNFADVLKHATLLGLIEAFQRKDSGFLLLDTHGGRGGYLLDSGEAQKTGEAEGGILKLIDRRPIEQQPKRRASPPPLVAAYVEAVDRFDAKTFAHSGHGIAPLRAYPGSPLLAARALRPQDRLVACELQPGEQSALAAALEPYPRAKAEARDGYAAVRALLPPIERRALVLVDPPFEAQEAEYDAILGAVRQGLERLPQAVFAVWFPIKRRAGVARFLRRAAELPAKSVLLAELLVRPDDSPLRMNGCGMLIVNPPYRFDQALSQALPYLREALGETQASSRLDWLKREEGA</sequence>
<comment type="catalytic activity">
    <reaction evidence="1">
        <text>adenosine(2030) in 23S rRNA + S-adenosyl-L-methionine = N(6)-methyladenosine(2030) in 23S rRNA + S-adenosyl-L-homocysteine + H(+)</text>
        <dbReference type="Rhea" id="RHEA:43736"/>
        <dbReference type="Rhea" id="RHEA-COMP:10668"/>
        <dbReference type="Rhea" id="RHEA-COMP:10669"/>
        <dbReference type="ChEBI" id="CHEBI:15378"/>
        <dbReference type="ChEBI" id="CHEBI:57856"/>
        <dbReference type="ChEBI" id="CHEBI:59789"/>
        <dbReference type="ChEBI" id="CHEBI:74411"/>
        <dbReference type="ChEBI" id="CHEBI:74449"/>
        <dbReference type="EC" id="2.1.1.266"/>
    </reaction>
</comment>
<reference evidence="3 4" key="1">
    <citation type="submission" date="2016-10" db="EMBL/GenBank/DDBJ databases">
        <authorList>
            <person name="de Groot N.N."/>
        </authorList>
    </citation>
    <scope>NUCLEOTIDE SEQUENCE [LARGE SCALE GENOMIC DNA]</scope>
    <source>
        <strain evidence="3 4">DSM 16957</strain>
    </source>
</reference>
<keyword evidence="1 3" id="KW-0808">Transferase</keyword>
<dbReference type="GO" id="GO:0003723">
    <property type="term" value="F:RNA binding"/>
    <property type="evidence" value="ECO:0007669"/>
    <property type="project" value="UniProtKB-UniRule"/>
</dbReference>
<dbReference type="SUPFAM" id="SSF53335">
    <property type="entry name" value="S-adenosyl-L-methionine-dependent methyltransferases"/>
    <property type="match status" value="1"/>
</dbReference>
<dbReference type="GO" id="GO:0070475">
    <property type="term" value="P:rRNA base methylation"/>
    <property type="evidence" value="ECO:0007669"/>
    <property type="project" value="UniProtKB-UniRule"/>
</dbReference>
<dbReference type="STRING" id="265719.SAMN04488509_101370"/>
<feature type="region of interest" description="Disordered" evidence="2">
    <location>
        <begin position="1"/>
        <end position="22"/>
    </location>
</feature>
<comment type="similarity">
    <text evidence="1">Belongs to the RlmJ family.</text>
</comment>
<dbReference type="Gene3D" id="3.40.50.150">
    <property type="entry name" value="Vaccinia Virus protein VP39"/>
    <property type="match status" value="1"/>
</dbReference>
<name>A0A1G6S8K7_9GAMM</name>